<dbReference type="Proteomes" id="UP000015102">
    <property type="component" value="Unassembled WGS sequence"/>
</dbReference>
<evidence type="ECO:0000313" key="1">
    <source>
        <dbReference type="EnsemblMetazoa" id="MESCA010526-PA"/>
    </source>
</evidence>
<evidence type="ECO:0000313" key="2">
    <source>
        <dbReference type="Proteomes" id="UP000015102"/>
    </source>
</evidence>
<dbReference type="EnsemblMetazoa" id="MESCA010526-RA">
    <property type="protein sequence ID" value="MESCA010526-PA"/>
    <property type="gene ID" value="MESCA010526"/>
</dbReference>
<keyword evidence="2" id="KW-1185">Reference proteome</keyword>
<dbReference type="EMBL" id="CAQQ02040570">
    <property type="status" value="NOT_ANNOTATED_CDS"/>
    <property type="molecule type" value="Genomic_DNA"/>
</dbReference>
<accession>T1H2S2</accession>
<reference evidence="1" key="2">
    <citation type="submission" date="2015-06" db="UniProtKB">
        <authorList>
            <consortium name="EnsemblMetazoa"/>
        </authorList>
    </citation>
    <scope>IDENTIFICATION</scope>
</reference>
<proteinExistence type="predicted"/>
<organism evidence="1 2">
    <name type="scientific">Megaselia scalaris</name>
    <name type="common">Humpbacked fly</name>
    <name type="synonym">Phora scalaris</name>
    <dbReference type="NCBI Taxonomy" id="36166"/>
    <lineage>
        <taxon>Eukaryota</taxon>
        <taxon>Metazoa</taxon>
        <taxon>Ecdysozoa</taxon>
        <taxon>Arthropoda</taxon>
        <taxon>Hexapoda</taxon>
        <taxon>Insecta</taxon>
        <taxon>Pterygota</taxon>
        <taxon>Neoptera</taxon>
        <taxon>Endopterygota</taxon>
        <taxon>Diptera</taxon>
        <taxon>Brachycera</taxon>
        <taxon>Muscomorpha</taxon>
        <taxon>Platypezoidea</taxon>
        <taxon>Phoridae</taxon>
        <taxon>Megaseliini</taxon>
        <taxon>Megaselia</taxon>
    </lineage>
</organism>
<reference evidence="2" key="1">
    <citation type="submission" date="2013-02" db="EMBL/GenBank/DDBJ databases">
        <authorList>
            <person name="Hughes D."/>
        </authorList>
    </citation>
    <scope>NUCLEOTIDE SEQUENCE</scope>
    <source>
        <strain>Durham</strain>
        <strain evidence="2">NC isolate 2 -- Noor lab</strain>
    </source>
</reference>
<dbReference type="EMBL" id="CAQQ02040568">
    <property type="status" value="NOT_ANNOTATED_CDS"/>
    <property type="molecule type" value="Genomic_DNA"/>
</dbReference>
<sequence length="171" mass="19332">MFYVMFSDAKNALLLFLLPTYLKPTGKPQQSIATAQNNFILYTSNVAKLQISGDHPPCLIILVENDDEATEGDKEKIVQIIAYFDGNKYICSTIIEALGAVYKFYWLFGISYPKSTNNTWMVIQKYFYKMSYAGESQSPNSAKLLSALYSGLQEDEEELSAMNLDKTLENN</sequence>
<protein>
    <submittedName>
        <fullName evidence="1">Uncharacterized protein</fullName>
    </submittedName>
</protein>
<dbReference type="EMBL" id="CAQQ02040571">
    <property type="status" value="NOT_ANNOTATED_CDS"/>
    <property type="molecule type" value="Genomic_DNA"/>
</dbReference>
<dbReference type="HOGENOM" id="CLU_1564656_0_0_1"/>
<dbReference type="EMBL" id="CAQQ02040569">
    <property type="status" value="NOT_ANNOTATED_CDS"/>
    <property type="molecule type" value="Genomic_DNA"/>
</dbReference>
<dbReference type="AlphaFoldDB" id="T1H2S2"/>
<name>T1H2S2_MEGSC</name>